<dbReference type="PANTHER" id="PTHR32039">
    <property type="entry name" value="MAGNESIUM-CHELATASE SUBUNIT CHLI"/>
    <property type="match status" value="1"/>
</dbReference>
<feature type="domain" description="Mg chelatase-related protein C-terminal" evidence="4">
    <location>
        <begin position="407"/>
        <end position="502"/>
    </location>
</feature>
<dbReference type="PRINTS" id="PR01657">
    <property type="entry name" value="MCMFAMILY"/>
</dbReference>
<dbReference type="AlphaFoldDB" id="A0A933LRG7"/>
<dbReference type="SUPFAM" id="SSF52540">
    <property type="entry name" value="P-loop containing nucleoside triphosphate hydrolases"/>
    <property type="match status" value="1"/>
</dbReference>
<evidence type="ECO:0000256" key="1">
    <source>
        <dbReference type="ARBA" id="ARBA00022741"/>
    </source>
</evidence>
<name>A0A933LRG7_UNCTE</name>
<dbReference type="Gene3D" id="3.40.50.300">
    <property type="entry name" value="P-loop containing nucleotide triphosphate hydrolases"/>
    <property type="match status" value="1"/>
</dbReference>
<accession>A0A933LRG7</accession>
<dbReference type="InterPro" id="IPR004482">
    <property type="entry name" value="Mg_chelat-rel"/>
</dbReference>
<reference evidence="5" key="1">
    <citation type="submission" date="2020-07" db="EMBL/GenBank/DDBJ databases">
        <title>Huge and variable diversity of episymbiotic CPR bacteria and DPANN archaea in groundwater ecosystems.</title>
        <authorList>
            <person name="He C.Y."/>
            <person name="Keren R."/>
            <person name="Whittaker M."/>
            <person name="Farag I.F."/>
            <person name="Doudna J."/>
            <person name="Cate J.H.D."/>
            <person name="Banfield J.F."/>
        </authorList>
    </citation>
    <scope>NUCLEOTIDE SEQUENCE</scope>
    <source>
        <strain evidence="5">NC_groundwater_1482_Ag_S-0.65um_47_24</strain>
    </source>
</reference>
<dbReference type="EMBL" id="JACQWF010000359">
    <property type="protein sequence ID" value="MBI4596327.1"/>
    <property type="molecule type" value="Genomic_DNA"/>
</dbReference>
<dbReference type="InterPro" id="IPR000523">
    <property type="entry name" value="Mg_chelatse_chII-like_cat_dom"/>
</dbReference>
<evidence type="ECO:0000259" key="3">
    <source>
        <dbReference type="Pfam" id="PF01078"/>
    </source>
</evidence>
<evidence type="ECO:0000259" key="4">
    <source>
        <dbReference type="Pfam" id="PF13335"/>
    </source>
</evidence>
<gene>
    <name evidence="5" type="ORF">HY730_08135</name>
</gene>
<dbReference type="PANTHER" id="PTHR32039:SF7">
    <property type="entry name" value="COMPETENCE PROTEIN COMM"/>
    <property type="match status" value="1"/>
</dbReference>
<evidence type="ECO:0000313" key="6">
    <source>
        <dbReference type="Proteomes" id="UP000772181"/>
    </source>
</evidence>
<dbReference type="Proteomes" id="UP000772181">
    <property type="component" value="Unassembled WGS sequence"/>
</dbReference>
<dbReference type="InterPro" id="IPR025158">
    <property type="entry name" value="Mg_chelat-rel_C"/>
</dbReference>
<proteinExistence type="predicted"/>
<dbReference type="GO" id="GO:0003677">
    <property type="term" value="F:DNA binding"/>
    <property type="evidence" value="ECO:0007669"/>
    <property type="project" value="InterPro"/>
</dbReference>
<dbReference type="SUPFAM" id="SSF54211">
    <property type="entry name" value="Ribosomal protein S5 domain 2-like"/>
    <property type="match status" value="1"/>
</dbReference>
<dbReference type="Pfam" id="PF01078">
    <property type="entry name" value="Mg_chelatase"/>
    <property type="match status" value="1"/>
</dbReference>
<evidence type="ECO:0000256" key="2">
    <source>
        <dbReference type="ARBA" id="ARBA00022840"/>
    </source>
</evidence>
<dbReference type="InterPro" id="IPR020568">
    <property type="entry name" value="Ribosomal_Su5_D2-typ_SF"/>
</dbReference>
<organism evidence="5 6">
    <name type="scientific">Tectimicrobiota bacterium</name>
    <dbReference type="NCBI Taxonomy" id="2528274"/>
    <lineage>
        <taxon>Bacteria</taxon>
        <taxon>Pseudomonadati</taxon>
        <taxon>Nitrospinota/Tectimicrobiota group</taxon>
        <taxon>Candidatus Tectimicrobiota</taxon>
    </lineage>
</organism>
<protein>
    <submittedName>
        <fullName evidence="5">YifB family Mg chelatase-like AAA ATPase</fullName>
    </submittedName>
</protein>
<feature type="domain" description="Magnesium chelatase ChlI-like catalytic" evidence="3">
    <location>
        <begin position="193"/>
        <end position="399"/>
    </location>
</feature>
<dbReference type="Pfam" id="PF13541">
    <property type="entry name" value="ChlI"/>
    <property type="match status" value="1"/>
</dbReference>
<dbReference type="Pfam" id="PF13335">
    <property type="entry name" value="Mg_chelatase_C"/>
    <property type="match status" value="1"/>
</dbReference>
<dbReference type="InterPro" id="IPR001208">
    <property type="entry name" value="MCM_dom"/>
</dbReference>
<keyword evidence="1" id="KW-0547">Nucleotide-binding</keyword>
<dbReference type="InterPro" id="IPR014721">
    <property type="entry name" value="Ribsml_uS5_D2-typ_fold_subgr"/>
</dbReference>
<dbReference type="InterPro" id="IPR045006">
    <property type="entry name" value="CHLI-like"/>
</dbReference>
<evidence type="ECO:0000313" key="5">
    <source>
        <dbReference type="EMBL" id="MBI4596327.1"/>
    </source>
</evidence>
<keyword evidence="2" id="KW-0067">ATP-binding</keyword>
<dbReference type="NCBIfam" id="TIGR00368">
    <property type="entry name" value="YifB family Mg chelatase-like AAA ATPase"/>
    <property type="match status" value="1"/>
</dbReference>
<sequence>MLSKVFSSSLLGIDAHLVEVEVDIAPGLPRFFTVGLPDNTVKESNYRVKAAITNSGLFFPMKRITVNLAPADLKKEGSAFDLPMVLAILRASGIIKSELLDKLVVLGELSLDGRVKPIKGALPVAVMVKDKGMTGLIIPDENSAEAAIVSGIEVYPVESLSQTVDFLNGVRQITPLQIDSTVSLPGHEDYLMDFAEVKGQWHVKRALEVAAAGGHNLIMIGPPGSGKSMLAQRLPSVLPTLSLEEAIETTKIHSVAGFLTKGNSLIAGRPFRSPHHTISNAGLVGGGSYPSPGEISLAHNGVLFLDELPEFRRDVLEVLRQPLEDGEVTISRAAISVTYPARFMLAAAMNPCPCGFSTDPKRNCTCSPLEIKKYISKISGPLMDRIDLHVEVPAVKYTDLTSERKEETSNTIRERVNQARKIQLDRYRGEKIFANAQMQPRHIKRYCQIGPDSQHLLEMAIDQLGLSARAYNRILKVARTIADLAGEPSINSSHISEAIQYRTLDREKWY</sequence>
<dbReference type="InterPro" id="IPR027417">
    <property type="entry name" value="P-loop_NTPase"/>
</dbReference>
<dbReference type="GO" id="GO:0005524">
    <property type="term" value="F:ATP binding"/>
    <property type="evidence" value="ECO:0007669"/>
    <property type="project" value="UniProtKB-KW"/>
</dbReference>
<comment type="caution">
    <text evidence="5">The sequence shown here is derived from an EMBL/GenBank/DDBJ whole genome shotgun (WGS) entry which is preliminary data.</text>
</comment>
<dbReference type="Gene3D" id="3.30.230.10">
    <property type="match status" value="1"/>
</dbReference>